<feature type="region of interest" description="Disordered" evidence="7">
    <location>
        <begin position="1"/>
        <end position="130"/>
    </location>
</feature>
<dbReference type="Pfam" id="PF00176">
    <property type="entry name" value="SNF2-rel_dom"/>
    <property type="match status" value="1"/>
</dbReference>
<dbReference type="InterPro" id="IPR000330">
    <property type="entry name" value="SNF2_N"/>
</dbReference>
<dbReference type="InterPro" id="IPR036306">
    <property type="entry name" value="ISWI_HAND-dom_sf"/>
</dbReference>
<comment type="subcellular location">
    <subcellularLocation>
        <location evidence="1">Nucleus</location>
    </subcellularLocation>
</comment>
<feature type="compositionally biased region" description="Polar residues" evidence="7">
    <location>
        <begin position="47"/>
        <end position="57"/>
    </location>
</feature>
<feature type="compositionally biased region" description="Basic and acidic residues" evidence="7">
    <location>
        <begin position="22"/>
        <end position="34"/>
    </location>
</feature>
<reference evidence="11 12" key="1">
    <citation type="journal article" date="2006" name="Nature">
        <title>Insights from the genome of the biotrophic fungal plant pathogen Ustilago maydis.</title>
        <authorList>
            <person name="Kamper J."/>
            <person name="Kahmann R."/>
            <person name="Bolker M."/>
            <person name="Ma L.J."/>
            <person name="Brefort T."/>
            <person name="Saville B.J."/>
            <person name="Banuett F."/>
            <person name="Kronstad J.W."/>
            <person name="Gold S.E."/>
            <person name="Muller O."/>
            <person name="Perlin M.H."/>
            <person name="Wosten H.A."/>
            <person name="de Vries R."/>
            <person name="Ruiz-Herrera J."/>
            <person name="Reynaga-Pena C.G."/>
            <person name="Snetselaar K."/>
            <person name="McCann M."/>
            <person name="Perez-Martin J."/>
            <person name="Feldbrugge M."/>
            <person name="Basse C.W."/>
            <person name="Steinberg G."/>
            <person name="Ibeas J.I."/>
            <person name="Holloman W."/>
            <person name="Guzman P."/>
            <person name="Farman M."/>
            <person name="Stajich J.E."/>
            <person name="Sentandreu R."/>
            <person name="Gonzalez-Prieto J.M."/>
            <person name="Kennell J.C."/>
            <person name="Molina L."/>
            <person name="Schirawski J."/>
            <person name="Mendoza-Mendoza A."/>
            <person name="Greilinger D."/>
            <person name="Munch K."/>
            <person name="Rossel N."/>
            <person name="Scherer M."/>
            <person name="Vranes M."/>
            <person name="Ladendorf O."/>
            <person name="Vincon V."/>
            <person name="Fuchs U."/>
            <person name="Sandrock B."/>
            <person name="Meng S."/>
            <person name="Ho E.C."/>
            <person name="Cahill M.J."/>
            <person name="Boyce K.J."/>
            <person name="Klose J."/>
            <person name="Klosterman S.J."/>
            <person name="Deelstra H.J."/>
            <person name="Ortiz-Castellanos L."/>
            <person name="Li W."/>
            <person name="Sanchez-Alonso P."/>
            <person name="Schreier P.H."/>
            <person name="Hauser-Hahn I."/>
            <person name="Vaupel M."/>
            <person name="Koopmann E."/>
            <person name="Friedrich G."/>
            <person name="Voss H."/>
            <person name="Schluter T."/>
            <person name="Margolis J."/>
            <person name="Platt D."/>
            <person name="Swimmer C."/>
            <person name="Gnirke A."/>
            <person name="Chen F."/>
            <person name="Vysotskaia V."/>
            <person name="Mannhaupt G."/>
            <person name="Guldener U."/>
            <person name="Munsterkotter M."/>
            <person name="Haase D."/>
            <person name="Oesterheld M."/>
            <person name="Mewes H.W."/>
            <person name="Mauceli E.W."/>
            <person name="DeCaprio D."/>
            <person name="Wade C.M."/>
            <person name="Butler J."/>
            <person name="Young S."/>
            <person name="Jaffe D.B."/>
            <person name="Calvo S."/>
            <person name="Nusbaum C."/>
            <person name="Galagan J."/>
            <person name="Birren B.W."/>
        </authorList>
    </citation>
    <scope>NUCLEOTIDE SEQUENCE [LARGE SCALE GENOMIC DNA]</scope>
    <source>
        <strain evidence="12">DSM 14603 / FGSC 9021 / UM521</strain>
    </source>
</reference>
<dbReference type="PROSITE" id="PS51192">
    <property type="entry name" value="HELICASE_ATP_BIND_1"/>
    <property type="match status" value="1"/>
</dbReference>
<dbReference type="GO" id="GO:0003677">
    <property type="term" value="F:DNA binding"/>
    <property type="evidence" value="ECO:0000318"/>
    <property type="project" value="GO_Central"/>
</dbReference>
<feature type="compositionally biased region" description="Basic and acidic residues" evidence="7">
    <location>
        <begin position="91"/>
        <end position="112"/>
    </location>
</feature>
<dbReference type="GeneID" id="23563319"/>
<evidence type="ECO:0000256" key="4">
    <source>
        <dbReference type="ARBA" id="ARBA00022801"/>
    </source>
</evidence>
<evidence type="ECO:0000259" key="8">
    <source>
        <dbReference type="PROSITE" id="PS51192"/>
    </source>
</evidence>
<dbReference type="SMART" id="SM00487">
    <property type="entry name" value="DEXDc"/>
    <property type="match status" value="1"/>
</dbReference>
<feature type="compositionally biased region" description="Polar residues" evidence="7">
    <location>
        <begin position="116"/>
        <end position="125"/>
    </location>
</feature>
<dbReference type="OMA" id="VHDYQFF"/>
<dbReference type="EMBL" id="CM003145">
    <property type="protein sequence ID" value="KIS69260.1"/>
    <property type="molecule type" value="Genomic_DNA"/>
</dbReference>
<dbReference type="Gene3D" id="3.40.50.300">
    <property type="entry name" value="P-loop containing nucleotide triphosphate hydrolases"/>
    <property type="match status" value="1"/>
</dbReference>
<dbReference type="PANTHER" id="PTHR45623:SF49">
    <property type="entry name" value="SWI_SNF-RELATED MATRIX-ASSOCIATED ACTIN-DEPENDENT REGULATOR OF CHROMATIN SUBFAMILY A MEMBER 5"/>
    <property type="match status" value="1"/>
</dbReference>
<dbReference type="VEuPathDB" id="FungiDB:UMAG_02607"/>
<dbReference type="RefSeq" id="XP_011389009.1">
    <property type="nucleotide sequence ID" value="XM_011390707.1"/>
</dbReference>
<dbReference type="InterPro" id="IPR009057">
    <property type="entry name" value="Homeodomain-like_sf"/>
</dbReference>
<dbReference type="GO" id="GO:0003682">
    <property type="term" value="F:chromatin binding"/>
    <property type="evidence" value="ECO:0000318"/>
    <property type="project" value="GO_Central"/>
</dbReference>
<accession>A0A0D1E464</accession>
<feature type="region of interest" description="Disordered" evidence="7">
    <location>
        <begin position="1065"/>
        <end position="1108"/>
    </location>
</feature>
<dbReference type="InterPro" id="IPR001005">
    <property type="entry name" value="SANT/Myb"/>
</dbReference>
<dbReference type="GO" id="GO:0031491">
    <property type="term" value="F:nucleosome binding"/>
    <property type="evidence" value="ECO:0007669"/>
    <property type="project" value="InterPro"/>
</dbReference>
<feature type="domain" description="Helicase ATP-binding" evidence="8">
    <location>
        <begin position="235"/>
        <end position="400"/>
    </location>
</feature>
<dbReference type="Proteomes" id="UP000000561">
    <property type="component" value="Chromosome 6"/>
</dbReference>
<feature type="compositionally biased region" description="Acidic residues" evidence="7">
    <location>
        <begin position="192"/>
        <end position="208"/>
    </location>
</feature>
<keyword evidence="12" id="KW-1185">Reference proteome</keyword>
<evidence type="ECO:0000259" key="10">
    <source>
        <dbReference type="PROSITE" id="PS51293"/>
    </source>
</evidence>
<dbReference type="STRING" id="237631.A0A0D1E464"/>
<evidence type="ECO:0000256" key="6">
    <source>
        <dbReference type="ARBA" id="ARBA00023242"/>
    </source>
</evidence>
<dbReference type="KEGG" id="uma:UMAG_02607"/>
<dbReference type="FunFam" id="3.40.50.300:FF:000082">
    <property type="entry name" value="ISWI chromatin remodeling complex ATPase ISW1"/>
    <property type="match status" value="1"/>
</dbReference>
<dbReference type="GO" id="GO:0031507">
    <property type="term" value="P:heterochromatin formation"/>
    <property type="evidence" value="ECO:0000318"/>
    <property type="project" value="GO_Central"/>
</dbReference>
<keyword evidence="4" id="KW-0378">Hydrolase</keyword>
<keyword evidence="6" id="KW-0539">Nucleus</keyword>
<evidence type="ECO:0000256" key="7">
    <source>
        <dbReference type="SAM" id="MobiDB-lite"/>
    </source>
</evidence>
<feature type="region of interest" description="Disordered" evidence="7">
    <location>
        <begin position="844"/>
        <end position="863"/>
    </location>
</feature>
<dbReference type="AlphaFoldDB" id="A0A0D1E464"/>
<evidence type="ECO:0000256" key="3">
    <source>
        <dbReference type="ARBA" id="ARBA00022741"/>
    </source>
</evidence>
<dbReference type="InterPro" id="IPR038718">
    <property type="entry name" value="SNF2-like_sf"/>
</dbReference>
<dbReference type="InParanoid" id="A0A0D1E464"/>
<dbReference type="GO" id="GO:0005634">
    <property type="term" value="C:nucleus"/>
    <property type="evidence" value="ECO:0000318"/>
    <property type="project" value="GO_Central"/>
</dbReference>
<evidence type="ECO:0000259" key="9">
    <source>
        <dbReference type="PROSITE" id="PS51194"/>
    </source>
</evidence>
<evidence type="ECO:0000256" key="2">
    <source>
        <dbReference type="ARBA" id="ARBA00009687"/>
    </source>
</evidence>
<dbReference type="SMART" id="SM00490">
    <property type="entry name" value="HELICc"/>
    <property type="match status" value="1"/>
</dbReference>
<evidence type="ECO:0000256" key="1">
    <source>
        <dbReference type="ARBA" id="ARBA00004123"/>
    </source>
</evidence>
<dbReference type="Gene3D" id="3.40.50.10810">
    <property type="entry name" value="Tandem AAA-ATPase domain"/>
    <property type="match status" value="1"/>
</dbReference>
<feature type="region of interest" description="Disordered" evidence="7">
    <location>
        <begin position="167"/>
        <end position="208"/>
    </location>
</feature>
<dbReference type="Gene3D" id="1.10.10.60">
    <property type="entry name" value="Homeodomain-like"/>
    <property type="match status" value="2"/>
</dbReference>
<name>A0A0D1E464_MYCMD</name>
<dbReference type="InterPro" id="IPR015194">
    <property type="entry name" value="ISWI_HAND-dom"/>
</dbReference>
<feature type="compositionally biased region" description="Acidic residues" evidence="7">
    <location>
        <begin position="66"/>
        <end position="80"/>
    </location>
</feature>
<dbReference type="eggNOG" id="KOG0385">
    <property type="taxonomic scope" value="Eukaryota"/>
</dbReference>
<proteinExistence type="inferred from homology"/>
<dbReference type="CDD" id="cd00167">
    <property type="entry name" value="SANT"/>
    <property type="match status" value="1"/>
</dbReference>
<dbReference type="CDD" id="cd18793">
    <property type="entry name" value="SF2_C_SNF"/>
    <property type="match status" value="1"/>
</dbReference>
<dbReference type="Pfam" id="PF00271">
    <property type="entry name" value="Helicase_C"/>
    <property type="match status" value="1"/>
</dbReference>
<dbReference type="InterPro" id="IPR014001">
    <property type="entry name" value="Helicase_ATP-bd"/>
</dbReference>
<dbReference type="GO" id="GO:0005524">
    <property type="term" value="F:ATP binding"/>
    <property type="evidence" value="ECO:0007669"/>
    <property type="project" value="UniProtKB-KW"/>
</dbReference>
<dbReference type="CDD" id="cd17997">
    <property type="entry name" value="DEXHc_SMARCA1_SMARCA5"/>
    <property type="match status" value="1"/>
</dbReference>
<feature type="compositionally biased region" description="Polar residues" evidence="7">
    <location>
        <begin position="1082"/>
        <end position="1092"/>
    </location>
</feature>
<dbReference type="InterPro" id="IPR049730">
    <property type="entry name" value="SNF2/RAD54-like_C"/>
</dbReference>
<dbReference type="GO" id="GO:0000785">
    <property type="term" value="C:chromatin"/>
    <property type="evidence" value="ECO:0000318"/>
    <property type="project" value="GO_Central"/>
</dbReference>
<dbReference type="OrthoDB" id="5857104at2759"/>
<evidence type="ECO:0000256" key="5">
    <source>
        <dbReference type="ARBA" id="ARBA00022840"/>
    </source>
</evidence>
<gene>
    <name evidence="11" type="ORF">UMAG_02607</name>
</gene>
<protein>
    <submittedName>
        <fullName evidence="11">Chromatin remodeling complex ATPase subunit</fullName>
    </submittedName>
</protein>
<dbReference type="InterPro" id="IPR044754">
    <property type="entry name" value="Isw1/2_DEXHc"/>
</dbReference>
<dbReference type="PROSITE" id="PS51293">
    <property type="entry name" value="SANT"/>
    <property type="match status" value="1"/>
</dbReference>
<dbReference type="GO" id="GO:0045944">
    <property type="term" value="P:positive regulation of transcription by RNA polymerase II"/>
    <property type="evidence" value="ECO:0000318"/>
    <property type="project" value="GO_Central"/>
</dbReference>
<dbReference type="PANTHER" id="PTHR45623">
    <property type="entry name" value="CHROMODOMAIN-HELICASE-DNA-BINDING PROTEIN 3-RELATED-RELATED"/>
    <property type="match status" value="1"/>
</dbReference>
<dbReference type="SUPFAM" id="SSF101224">
    <property type="entry name" value="HAND domain of the nucleosome remodeling ATPase ISWI"/>
    <property type="match status" value="1"/>
</dbReference>
<organism evidence="11 12">
    <name type="scientific">Mycosarcoma maydis</name>
    <name type="common">Corn smut fungus</name>
    <name type="synonym">Ustilago maydis</name>
    <dbReference type="NCBI Taxonomy" id="5270"/>
    <lineage>
        <taxon>Eukaryota</taxon>
        <taxon>Fungi</taxon>
        <taxon>Dikarya</taxon>
        <taxon>Basidiomycota</taxon>
        <taxon>Ustilaginomycotina</taxon>
        <taxon>Ustilaginomycetes</taxon>
        <taxon>Ustilaginales</taxon>
        <taxon>Ustilaginaceae</taxon>
        <taxon>Mycosarcoma</taxon>
    </lineage>
</organism>
<comment type="similarity">
    <text evidence="2">Belongs to the SNF2/RAD54 helicase family. ISWI subfamily.</text>
</comment>
<keyword evidence="3" id="KW-0547">Nucleotide-binding</keyword>
<dbReference type="Gene3D" id="1.10.1040.30">
    <property type="entry name" value="ISWI, HAND domain"/>
    <property type="match status" value="1"/>
</dbReference>
<dbReference type="SUPFAM" id="SSF52540">
    <property type="entry name" value="P-loop containing nucleoside triphosphate hydrolases"/>
    <property type="match status" value="2"/>
</dbReference>
<dbReference type="InterPro" id="IPR017884">
    <property type="entry name" value="SANT_dom"/>
</dbReference>
<dbReference type="GO" id="GO:0016787">
    <property type="term" value="F:hydrolase activity"/>
    <property type="evidence" value="ECO:0007669"/>
    <property type="project" value="UniProtKB-KW"/>
</dbReference>
<dbReference type="InterPro" id="IPR015195">
    <property type="entry name" value="SLIDE"/>
</dbReference>
<dbReference type="InterPro" id="IPR001650">
    <property type="entry name" value="Helicase_C-like"/>
</dbReference>
<dbReference type="InterPro" id="IPR027417">
    <property type="entry name" value="P-loop_NTPase"/>
</dbReference>
<keyword evidence="5" id="KW-0067">ATP-binding</keyword>
<dbReference type="SMART" id="SM00717">
    <property type="entry name" value="SANT"/>
    <property type="match status" value="2"/>
</dbReference>
<feature type="domain" description="SANT" evidence="10">
    <location>
        <begin position="887"/>
        <end position="941"/>
    </location>
</feature>
<dbReference type="SUPFAM" id="SSF46689">
    <property type="entry name" value="Homeodomain-like"/>
    <property type="match status" value="2"/>
</dbReference>
<evidence type="ECO:0000313" key="11">
    <source>
        <dbReference type="EMBL" id="KIS69260.1"/>
    </source>
</evidence>
<sequence length="1108" mass="126619">MSKAPNGTNGHPKPSALPPAMRDSKNWEDQDKLSDYIPGSGDLSRAPTASASVSRAQTPPKKCLADSDDEDADELDDDDSVVIISPSKTPRQLEKEREKNERAAARKQEKAVKAAQNETLASTRQEMSKSKLADSMKRFTYLLGQTELFQHFIDIKKERDEEFAKMLEESQAASAKKAKKGGDNRRRKTEKEEDEELLKEGNDEEEESFVFNESPAYVKGGKMRDYQVQGLNWMISLYHNGINGILADEMGLGKTLQTISFLGYLRDFRETPGFHLVVVPKSTLDNWYREFHRWVPGFNVVTLKGSKEEREKVIQDHLLPQDFDVLITTYEMCLREKSALKKLSWEYIVIDEAHRIKNVDSMLSQIVRAFNSRSRLLITGTPLQNNLMELWSLLNFLLPDVFSNSEDFESWFKGKGDENQDQVVQQLHKVLRPFLLRRVKADVEKSLLPKKEINIFVGLTEMQRKWYKSILEKDIDAVNGGVGKKEGKTRLLNIVMQLRKCCNHPYLFDGAEPGPPFTTDEHLVDNSGKMVILDRLLHKMKQKGSRVLIFSQMSRMLDILEDYCLFREYKYCRIDGGTAHDDRIAAIDEYNKPGSEKFVFLLTTRAGGLGINLTTADIVVLFDSDWNPQADLQAMDRAHRIGQTKQVYVFRFVTEHAIEERILDRAAQKLRLDQLVIQQGRAQQAAKAAQSKDDLVDMIQHGAEKIISNKEDMSINDDIDDIISRGEERTQAIQAKYQGLNLDDLNNFKSDTVYNWEGNDFSERKPIGQLWIEPSKRERKANYSIDNYYRDAMRVGPKPTQPKAPRAPKQININDFQFYPARLTELQERETAAYQRSIGYRVPAKEASEGQTAEEAEQERKQEQDFIDTAVALTEDEVEEKEVLAQEGFGNWNRREFQIFVRGCERYGRRAFALIAADMPDASKTEKEVREYSKVFWDRIDELSDSAKLIARIEEGESKLVKQQHQESVLRKKVSSYRLPLLQLKVVYGQNKGKSYSEEEDRFLLVKLAEYGLAEGSDTYDRIKKDVMGWSGFRFDWFIKSRTPQELGRRCNTLVLLVLKEMGEEEVPSVGGGAKKRKSGLDTASNAGSSRAGTPITAPGGPSKKKKK</sequence>
<feature type="domain" description="Helicase C-terminal" evidence="9">
    <location>
        <begin position="532"/>
        <end position="683"/>
    </location>
</feature>
<evidence type="ECO:0000313" key="12">
    <source>
        <dbReference type="Proteomes" id="UP000000561"/>
    </source>
</evidence>
<dbReference type="FunFam" id="3.40.50.10810:FF:000036">
    <property type="entry name" value="Chromatin remodelling complex ATPase chain"/>
    <property type="match status" value="1"/>
</dbReference>
<dbReference type="Pfam" id="PF09111">
    <property type="entry name" value="SLIDE"/>
    <property type="match status" value="1"/>
</dbReference>
<dbReference type="Pfam" id="PF09110">
    <property type="entry name" value="HAND"/>
    <property type="match status" value="1"/>
</dbReference>
<dbReference type="PROSITE" id="PS51194">
    <property type="entry name" value="HELICASE_CTER"/>
    <property type="match status" value="1"/>
</dbReference>
<dbReference type="GO" id="GO:0140750">
    <property type="term" value="F:nucleosome array spacer activity"/>
    <property type="evidence" value="ECO:0000318"/>
    <property type="project" value="GO_Central"/>
</dbReference>